<gene>
    <name evidence="5" type="primary">LOC108683023</name>
</gene>
<evidence type="ECO:0000256" key="1">
    <source>
        <dbReference type="SAM" id="MobiDB-lite"/>
    </source>
</evidence>
<evidence type="ECO:0000313" key="4">
    <source>
        <dbReference type="Proteomes" id="UP000694843"/>
    </source>
</evidence>
<feature type="region of interest" description="Disordered" evidence="1">
    <location>
        <begin position="187"/>
        <end position="213"/>
    </location>
</feature>
<proteinExistence type="predicted"/>
<feature type="region of interest" description="Disordered" evidence="1">
    <location>
        <begin position="83"/>
        <end position="133"/>
    </location>
</feature>
<feature type="signal peptide" evidence="3">
    <location>
        <begin position="1"/>
        <end position="27"/>
    </location>
</feature>
<dbReference type="RefSeq" id="XP_018027787.1">
    <property type="nucleotide sequence ID" value="XM_018172298.2"/>
</dbReference>
<evidence type="ECO:0000313" key="5">
    <source>
        <dbReference type="RefSeq" id="XP_018027787.1"/>
    </source>
</evidence>
<dbReference type="GeneID" id="108683023"/>
<protein>
    <submittedName>
        <fullName evidence="5">Uncharacterized protein LOC108683023 isoform X1</fullName>
    </submittedName>
</protein>
<feature type="chain" id="PRO_5034297863" evidence="3">
    <location>
        <begin position="28"/>
        <end position="482"/>
    </location>
</feature>
<dbReference type="KEGG" id="hazt:108683023"/>
<keyword evidence="3" id="KW-0732">Signal</keyword>
<sequence length="482" mass="52582">MSVTYLHSKLLLTLLIAVNLLITVIDGELLKIHNKLTHEAPGIEQLLVTNTAWVEETEGPSHAGEIGDGHHPMSLRHSRVVRQSDNDAEPDAGSTETTTATTTTSTTTSTATSTTTTSTTTTEPLTTTVPNVTSQAPVISGSISRANISTFIEKNYNYSDHTSFDNGTNGWDFLGTWSKTDLNATEASKRPVPLPMEDVLGDPGQQPEPASDNNTDLVILPDQNNYVMICTVDGFSPMGQLKKSFPATTVGEVFIRYFIPAKDIVFNVTLVNAQSGTQLLYSNLDDTQATTNVWTTDSFSFKQWPSLALDYQVVLTVSASAGSTLEKSQPLLAVQHIAVGGMWPGGVQPTIAPPVSNETINPPGSAPYLEGLQFSIYTALYVFLAFFLLLIVALVVVVVRGRLRKRRGQRHRITTLTRPTDWTRSTTTPPMMHPQLELLNCDVPYQRHQDSAGSSTDVSYVDPSFTIESFSRPGFRFESSPI</sequence>
<feature type="transmembrane region" description="Helical" evidence="2">
    <location>
        <begin position="374"/>
        <end position="399"/>
    </location>
</feature>
<name>A0A8B7PRC2_HYAAZ</name>
<evidence type="ECO:0000256" key="2">
    <source>
        <dbReference type="SAM" id="Phobius"/>
    </source>
</evidence>
<keyword evidence="2" id="KW-0812">Transmembrane</keyword>
<reference evidence="5" key="1">
    <citation type="submission" date="2025-08" db="UniProtKB">
        <authorList>
            <consortium name="RefSeq"/>
        </authorList>
    </citation>
    <scope>IDENTIFICATION</scope>
    <source>
        <tissue evidence="5">Whole organism</tissue>
    </source>
</reference>
<feature type="compositionally biased region" description="Low complexity" evidence="1">
    <location>
        <begin position="94"/>
        <end position="128"/>
    </location>
</feature>
<organism evidence="4 5">
    <name type="scientific">Hyalella azteca</name>
    <name type="common">Amphipod</name>
    <dbReference type="NCBI Taxonomy" id="294128"/>
    <lineage>
        <taxon>Eukaryota</taxon>
        <taxon>Metazoa</taxon>
        <taxon>Ecdysozoa</taxon>
        <taxon>Arthropoda</taxon>
        <taxon>Crustacea</taxon>
        <taxon>Multicrustacea</taxon>
        <taxon>Malacostraca</taxon>
        <taxon>Eumalacostraca</taxon>
        <taxon>Peracarida</taxon>
        <taxon>Amphipoda</taxon>
        <taxon>Senticaudata</taxon>
        <taxon>Talitrida</taxon>
        <taxon>Talitroidea</taxon>
        <taxon>Hyalellidae</taxon>
        <taxon>Hyalella</taxon>
    </lineage>
</organism>
<accession>A0A8B7PRC2</accession>
<dbReference type="AlphaFoldDB" id="A0A8B7PRC2"/>
<keyword evidence="2" id="KW-0472">Membrane</keyword>
<keyword evidence="2" id="KW-1133">Transmembrane helix</keyword>
<evidence type="ECO:0000256" key="3">
    <source>
        <dbReference type="SAM" id="SignalP"/>
    </source>
</evidence>
<dbReference type="Proteomes" id="UP000694843">
    <property type="component" value="Unplaced"/>
</dbReference>
<keyword evidence="4" id="KW-1185">Reference proteome</keyword>